<accession>A0A812XI49</accession>
<protein>
    <submittedName>
        <fullName evidence="1">Uncharacterized protein</fullName>
    </submittedName>
</protein>
<gene>
    <name evidence="1" type="ORF">SPIL2461_LOCUS21520</name>
</gene>
<evidence type="ECO:0000313" key="1">
    <source>
        <dbReference type="EMBL" id="CAE7745744.1"/>
    </source>
</evidence>
<sequence length="397" mass="43168">SVRPSWFCGVADDGLPAEDQPIHRVSLPGANASSSSSDKFAGLVSQELEAGRTVELLPHSPEAAWHLVRAFSIGQRAAEFEVCYATESDGRTRSLRVLARSGPEWSDVSKDLFKGYFVSRSTMPSKLAQKLELELRDKSSVAVHTFVDAAPAAMTMLEALAAVPSLAAKDDRLLCTAASVEGETPRLIIHARTPTSWAESSRAAEGSFVAYPPGQNASKEDKKTFWDTVHTRLQPGNPPVVMQCRGASAAWHALEALALKKGVTAEVEASWVDYTHSGQKGRALHLLVTTGQSWTEFNSTDFHQTALLKAGDQPQVRQLSQAIAGEVGKRGATSIHMFVDNVNSVYQTLKAIASVPAQRQSAGRRVVFVPSFGWFKGPDGEKSRRVLRLYAKQRSER</sequence>
<proteinExistence type="predicted"/>
<dbReference type="EMBL" id="CAJNIZ010046349">
    <property type="protein sequence ID" value="CAE7745744.1"/>
    <property type="molecule type" value="Genomic_DNA"/>
</dbReference>
<dbReference type="AlphaFoldDB" id="A0A812XI49"/>
<reference evidence="1" key="1">
    <citation type="submission" date="2021-02" db="EMBL/GenBank/DDBJ databases">
        <authorList>
            <person name="Dougan E. K."/>
            <person name="Rhodes N."/>
            <person name="Thang M."/>
            <person name="Chan C."/>
        </authorList>
    </citation>
    <scope>NUCLEOTIDE SEQUENCE</scope>
</reference>
<dbReference type="OrthoDB" id="414626at2759"/>
<keyword evidence="2" id="KW-1185">Reference proteome</keyword>
<feature type="non-terminal residue" evidence="1">
    <location>
        <position position="1"/>
    </location>
</feature>
<dbReference type="Proteomes" id="UP000649617">
    <property type="component" value="Unassembled WGS sequence"/>
</dbReference>
<organism evidence="1 2">
    <name type="scientific">Symbiodinium pilosum</name>
    <name type="common">Dinoflagellate</name>
    <dbReference type="NCBI Taxonomy" id="2952"/>
    <lineage>
        <taxon>Eukaryota</taxon>
        <taxon>Sar</taxon>
        <taxon>Alveolata</taxon>
        <taxon>Dinophyceae</taxon>
        <taxon>Suessiales</taxon>
        <taxon>Symbiodiniaceae</taxon>
        <taxon>Symbiodinium</taxon>
    </lineage>
</organism>
<evidence type="ECO:0000313" key="2">
    <source>
        <dbReference type="Proteomes" id="UP000649617"/>
    </source>
</evidence>
<name>A0A812XI49_SYMPI</name>
<comment type="caution">
    <text evidence="1">The sequence shown here is derived from an EMBL/GenBank/DDBJ whole genome shotgun (WGS) entry which is preliminary data.</text>
</comment>